<keyword evidence="2" id="KW-1185">Reference proteome</keyword>
<comment type="caution">
    <text evidence="1">The sequence shown here is derived from an EMBL/GenBank/DDBJ whole genome shotgun (WGS) entry which is preliminary data.</text>
</comment>
<name>A0ACB8BCK7_9AGAM</name>
<dbReference type="Proteomes" id="UP000790709">
    <property type="component" value="Unassembled WGS sequence"/>
</dbReference>
<organism evidence="1 2">
    <name type="scientific">Leucogyrophana mollusca</name>
    <dbReference type="NCBI Taxonomy" id="85980"/>
    <lineage>
        <taxon>Eukaryota</taxon>
        <taxon>Fungi</taxon>
        <taxon>Dikarya</taxon>
        <taxon>Basidiomycota</taxon>
        <taxon>Agaricomycotina</taxon>
        <taxon>Agaricomycetes</taxon>
        <taxon>Agaricomycetidae</taxon>
        <taxon>Boletales</taxon>
        <taxon>Boletales incertae sedis</taxon>
        <taxon>Leucogyrophana</taxon>
    </lineage>
</organism>
<gene>
    <name evidence="1" type="ORF">BV22DRAFT_1068529</name>
</gene>
<accession>A0ACB8BCK7</accession>
<reference evidence="1" key="1">
    <citation type="journal article" date="2021" name="New Phytol.">
        <title>Evolutionary innovations through gain and loss of genes in the ectomycorrhizal Boletales.</title>
        <authorList>
            <person name="Wu G."/>
            <person name="Miyauchi S."/>
            <person name="Morin E."/>
            <person name="Kuo A."/>
            <person name="Drula E."/>
            <person name="Varga T."/>
            <person name="Kohler A."/>
            <person name="Feng B."/>
            <person name="Cao Y."/>
            <person name="Lipzen A."/>
            <person name="Daum C."/>
            <person name="Hundley H."/>
            <person name="Pangilinan J."/>
            <person name="Johnson J."/>
            <person name="Barry K."/>
            <person name="LaButti K."/>
            <person name="Ng V."/>
            <person name="Ahrendt S."/>
            <person name="Min B."/>
            <person name="Choi I.G."/>
            <person name="Park H."/>
            <person name="Plett J.M."/>
            <person name="Magnuson J."/>
            <person name="Spatafora J.W."/>
            <person name="Nagy L.G."/>
            <person name="Henrissat B."/>
            <person name="Grigoriev I.V."/>
            <person name="Yang Z.L."/>
            <person name="Xu J."/>
            <person name="Martin F.M."/>
        </authorList>
    </citation>
    <scope>NUCLEOTIDE SEQUENCE</scope>
    <source>
        <strain evidence="1">KUC20120723A-06</strain>
    </source>
</reference>
<sequence>MISPTDEGFTDEDIQGLRLSRMSHTHTIDDHISTSAHLTSPWRSPDTTGTQNYISDPTPHTYRFKNLKHDAKGKGVDWGVRQSITSDREREELAYQLLASLPRSRLAGIQRRIAPLLQFDLVGSLPPELSLLIFMQLPAPCLLVCALVCKRWHALANDTALWRRLCEQRGWIWRSEAIVPPAGGCAVETKDNRALALREDREEDEGMGDEEEGEDEGSGEDVSEVFFDEAEMDSGFMTMSAEQASMEGILPPLDLSPLSPPSMHQNPRLSPAAPWSTPRHYQAVRQPRATLAPDYRLLHQTHTLLRNRVRRGDYRMHALPGADGGGHGAAVYCLWLWTYPPESSHRSAPLQVLFTGSKDRTAREWDLRTGQVRRVIGGVHQSSVLSLCVASCPPQQHMETDEEDAADKLGDAGMLVSGGSDRRVVIWDLGKDRLVDVLWDHEDSVLCVRADSGRLVTCSKDRTIRTYAFPSLERQFVFRAHRAAVNAVSIVGDVIVSASGDRSVRVWDARTGALMNTFEDHHERG</sequence>
<evidence type="ECO:0000313" key="1">
    <source>
        <dbReference type="EMBL" id="KAH7923535.1"/>
    </source>
</evidence>
<dbReference type="EMBL" id="MU266449">
    <property type="protein sequence ID" value="KAH7923535.1"/>
    <property type="molecule type" value="Genomic_DNA"/>
</dbReference>
<proteinExistence type="predicted"/>
<protein>
    <submittedName>
        <fullName evidence="1">WD40 repeat-like protein</fullName>
    </submittedName>
</protein>
<evidence type="ECO:0000313" key="2">
    <source>
        <dbReference type="Proteomes" id="UP000790709"/>
    </source>
</evidence>